<sequence>MAPSLREGDVLKVHLPLCLLNSVESKEKLLSSTKDLICSFLDCSASMRLHGSHGFICLANYQDAGEVILVFLAGDEVFVDEQLSEELQEYLREAVFDFMRMTGEDDVSIESCGEITVSLLNQ</sequence>
<name>Q99HX2_9ADEN</name>
<protein>
    <submittedName>
        <fullName evidence="1">ORF3</fullName>
    </submittedName>
</protein>
<reference evidence="1" key="1">
    <citation type="journal article" date="2000" name="Virus Genes">
        <title>Characterization of early region 4 of porcine adenovirus serotype 5.</title>
        <authorList>
            <person name="Tuboly T."/>
            <person name="Nagy M."/>
            <person name="Nagy E."/>
        </authorList>
    </citation>
    <scope>NUCLEOTIDE SEQUENCE</scope>
</reference>
<evidence type="ECO:0000313" key="1">
    <source>
        <dbReference type="EMBL" id="AAK00136.1"/>
    </source>
</evidence>
<dbReference type="EMBL" id="AF221544">
    <property type="protein sequence ID" value="AAK00136.1"/>
    <property type="molecule type" value="Genomic_DNA"/>
</dbReference>
<organism evidence="1">
    <name type="scientific">Porcine adenovirus 5</name>
    <dbReference type="NCBI Taxonomy" id="45370"/>
    <lineage>
        <taxon>Viruses</taxon>
        <taxon>Varidnaviria</taxon>
        <taxon>Bamfordvirae</taxon>
        <taxon>Preplasmiviricota</taxon>
        <taxon>Polisuviricotina</taxon>
        <taxon>Pharingeaviricetes</taxon>
        <taxon>Rowavirales</taxon>
        <taxon>Adenoviridae</taxon>
        <taxon>Mastadenovirus</taxon>
        <taxon>Mastadenovirus porcusquintum</taxon>
    </lineage>
</organism>
<accession>Q99HX2</accession>
<proteinExistence type="predicted"/>